<dbReference type="OrthoDB" id="9181668at2"/>
<keyword evidence="2" id="KW-1185">Reference proteome</keyword>
<dbReference type="STRING" id="1188319.OYT1_02619"/>
<dbReference type="Proteomes" id="UP000033070">
    <property type="component" value="Chromosome"/>
</dbReference>
<dbReference type="RefSeq" id="WP_062627715.1">
    <property type="nucleotide sequence ID" value="NZ_AP018738.1"/>
</dbReference>
<organism evidence="1 2">
    <name type="scientific">Ferriphaselus amnicola</name>
    <dbReference type="NCBI Taxonomy" id="1188319"/>
    <lineage>
        <taxon>Bacteria</taxon>
        <taxon>Pseudomonadati</taxon>
        <taxon>Pseudomonadota</taxon>
        <taxon>Betaproteobacteria</taxon>
        <taxon>Nitrosomonadales</taxon>
        <taxon>Gallionellaceae</taxon>
        <taxon>Ferriphaselus</taxon>
    </lineage>
</organism>
<dbReference type="EMBL" id="AP018738">
    <property type="protein sequence ID" value="BBE50989.1"/>
    <property type="molecule type" value="Genomic_DNA"/>
</dbReference>
<reference evidence="1 2" key="1">
    <citation type="submission" date="2018-06" db="EMBL/GenBank/DDBJ databases">
        <title>OYT1 Genome Sequencing.</title>
        <authorList>
            <person name="Kato S."/>
            <person name="Itoh T."/>
            <person name="Ohkuma M."/>
        </authorList>
    </citation>
    <scope>NUCLEOTIDE SEQUENCE [LARGE SCALE GENOMIC DNA]</scope>
    <source>
        <strain evidence="1 2">OYT1</strain>
    </source>
</reference>
<accession>A0A2Z6GCF0</accession>
<evidence type="ECO:0000313" key="2">
    <source>
        <dbReference type="Proteomes" id="UP000033070"/>
    </source>
</evidence>
<gene>
    <name evidence="1" type="ORF">OYT1_ch1435</name>
</gene>
<evidence type="ECO:0000313" key="1">
    <source>
        <dbReference type="EMBL" id="BBE50989.1"/>
    </source>
</evidence>
<name>A0A2Z6GCF0_9PROT</name>
<sequence>MSETLTRNLSVESMQHRAFGKLICLKFGDEATIRLTPKEASSLSFALVAVRNGISPEREIYMSPIASDGAFEGAVNEAGMSISSGNHVIELDWDEVEALATALAQALG</sequence>
<proteinExistence type="predicted"/>
<dbReference type="AlphaFoldDB" id="A0A2Z6GCF0"/>
<protein>
    <submittedName>
        <fullName evidence="1">Uncharacterized protein</fullName>
    </submittedName>
</protein>
<dbReference type="KEGG" id="fam:OYT1_ch1435"/>